<sequence>MTAIATSTGAVLSIVACASDDPNATANRDGDTIIGSDANVTDGDADTDSSDPDAGPCTDCEWFPDVCTPELPCSTGPFETSTIGGAFDGRTRIHSIRGRSATDVWAVGALGAVAHFDGTAWTRQDIGDRDTTVALWLRDASEILLSSLKRVHTRGSELPVPDGGTTDWMSIDFWTLPDALAGAYYPIQLTSAWAAKGATWLWCTSLDGSPNDTADTPPPGLWRMRLSSDVLGGIEVAEGLASHTCEKIPCRRMLAIHGLDANEFWAIGGAGATIRVTDADSDAPHAVAFNSQTQNELHGVWTASATDAWSVGTAGTIRHYTGDPVHWDIVADVPVTSTLNAVWGTSSNDVWAVGDNAVVLHYDGTRWSRVPVAGLGVRRPTLTTVWASSPGHVWIGGDGFVLSLGGKP</sequence>
<dbReference type="Proteomes" id="UP000064967">
    <property type="component" value="Chromosome"/>
</dbReference>
<accession>A0A0K1PMC2</accession>
<evidence type="ECO:0000313" key="3">
    <source>
        <dbReference type="Proteomes" id="UP000064967"/>
    </source>
</evidence>
<organism evidence="2 3">
    <name type="scientific">Labilithrix luteola</name>
    <dbReference type="NCBI Taxonomy" id="1391654"/>
    <lineage>
        <taxon>Bacteria</taxon>
        <taxon>Pseudomonadati</taxon>
        <taxon>Myxococcota</taxon>
        <taxon>Polyangia</taxon>
        <taxon>Polyangiales</taxon>
        <taxon>Labilitrichaceae</taxon>
        <taxon>Labilithrix</taxon>
    </lineage>
</organism>
<gene>
    <name evidence="2" type="ORF">AKJ09_01352</name>
</gene>
<reference evidence="2 3" key="1">
    <citation type="submission" date="2015-08" db="EMBL/GenBank/DDBJ databases">
        <authorList>
            <person name="Babu N.S."/>
            <person name="Beckwith C.J."/>
            <person name="Beseler K.G."/>
            <person name="Brison A."/>
            <person name="Carone J.V."/>
            <person name="Caskin T.P."/>
            <person name="Diamond M."/>
            <person name="Durham M.E."/>
            <person name="Foxe J.M."/>
            <person name="Go M."/>
            <person name="Henderson B.A."/>
            <person name="Jones I.B."/>
            <person name="McGettigan J.A."/>
            <person name="Micheletti S.J."/>
            <person name="Nasrallah M.E."/>
            <person name="Ortiz D."/>
            <person name="Piller C.R."/>
            <person name="Privatt S.R."/>
            <person name="Schneider S.L."/>
            <person name="Sharp S."/>
            <person name="Smith T.C."/>
            <person name="Stanton J.D."/>
            <person name="Ullery H.E."/>
            <person name="Wilson R.J."/>
            <person name="Serrano M.G."/>
            <person name="Buck G."/>
            <person name="Lee V."/>
            <person name="Wang Y."/>
            <person name="Carvalho R."/>
            <person name="Voegtly L."/>
            <person name="Shi R."/>
            <person name="Duckworth R."/>
            <person name="Johnson A."/>
            <person name="Loviza R."/>
            <person name="Walstead R."/>
            <person name="Shah Z."/>
            <person name="Kiflezghi M."/>
            <person name="Wade K."/>
            <person name="Ball S.L."/>
            <person name="Bradley K.W."/>
            <person name="Asai D.J."/>
            <person name="Bowman C.A."/>
            <person name="Russell D.A."/>
            <person name="Pope W.H."/>
            <person name="Jacobs-Sera D."/>
            <person name="Hendrix R.W."/>
            <person name="Hatfull G.F."/>
        </authorList>
    </citation>
    <scope>NUCLEOTIDE SEQUENCE [LARGE SCALE GENOMIC DNA]</scope>
    <source>
        <strain evidence="2 3">DSM 27648</strain>
    </source>
</reference>
<protein>
    <recommendedName>
        <fullName evidence="4">Type IV fimbrial biogenesis protein PilY1</fullName>
    </recommendedName>
</protein>
<evidence type="ECO:0000313" key="2">
    <source>
        <dbReference type="EMBL" id="AKU94688.1"/>
    </source>
</evidence>
<dbReference type="AlphaFoldDB" id="A0A0K1PMC2"/>
<dbReference type="EMBL" id="CP012333">
    <property type="protein sequence ID" value="AKU94688.1"/>
    <property type="molecule type" value="Genomic_DNA"/>
</dbReference>
<name>A0A0K1PMC2_9BACT</name>
<evidence type="ECO:0008006" key="4">
    <source>
        <dbReference type="Google" id="ProtNLM"/>
    </source>
</evidence>
<dbReference type="STRING" id="1391654.AKJ09_01352"/>
<evidence type="ECO:0000256" key="1">
    <source>
        <dbReference type="SAM" id="MobiDB-lite"/>
    </source>
</evidence>
<feature type="region of interest" description="Disordered" evidence="1">
    <location>
        <begin position="25"/>
        <end position="54"/>
    </location>
</feature>
<proteinExistence type="predicted"/>
<dbReference type="KEGG" id="llu:AKJ09_01352"/>
<keyword evidence="3" id="KW-1185">Reference proteome</keyword>